<dbReference type="Gene3D" id="3.40.50.1110">
    <property type="entry name" value="SGNH hydrolase"/>
    <property type="match status" value="1"/>
</dbReference>
<evidence type="ECO:0000313" key="2">
    <source>
        <dbReference type="Proteomes" id="UP000325529"/>
    </source>
</evidence>
<gene>
    <name evidence="1" type="ORF">CP970_01650</name>
</gene>
<dbReference type="KEGG" id="ska:CP970_01650"/>
<organism evidence="1 2">
    <name type="scientific">Streptomyces kanamyceticus</name>
    <dbReference type="NCBI Taxonomy" id="1967"/>
    <lineage>
        <taxon>Bacteria</taxon>
        <taxon>Bacillati</taxon>
        <taxon>Actinomycetota</taxon>
        <taxon>Actinomycetes</taxon>
        <taxon>Kitasatosporales</taxon>
        <taxon>Streptomycetaceae</taxon>
        <taxon>Streptomyces</taxon>
    </lineage>
</organism>
<dbReference type="AlphaFoldDB" id="A0A5J6G4Y0"/>
<reference evidence="1 2" key="1">
    <citation type="submission" date="2017-09" db="EMBL/GenBank/DDBJ databases">
        <authorList>
            <person name="Lee N."/>
            <person name="Cho B.-K."/>
        </authorList>
    </citation>
    <scope>NUCLEOTIDE SEQUENCE [LARGE SCALE GENOMIC DNA]</scope>
    <source>
        <strain evidence="1 2">ATCC 12853</strain>
    </source>
</reference>
<sequence length="410" mass="45452">MAKMKNVVVFGDNLSDIGNRWIWPTERSGRSPGTLCVNESGRFSDGKNWTDFLVEWSTGDALMWGNSDLTIRKSADYRTLSRHSVLDVDPGDEPPEMRPWRSLDAYAYVGHPGDDSGWERRPTPTPQQIRYVNYAMGGCVVSRDRAFTRGLGSLSCLRGQVEDYLAQRSFLGAEFDGPTLHVLWAGLNDFVTVERPDHDRTKARNLPSTNDYTAWQTWSRDHPEESEDGVGAFPAVAETRSLIESIVSDSPGVEADQYFMVVDLPNVYGGAPVIDRYNALLASLVADWPRGVGAPAQGHVHLVTMSKWMAHVGRDPTNWQLSSESQPAGIRPFYDARMPSVPDRDPVPTEVRRCATTSDPRHPTQAVHSLMARYFVAALLKSGHALGRLDNDTCPLESPLSALPLDIPTT</sequence>
<protein>
    <recommendedName>
        <fullName evidence="3">SGNH/GDSL hydrolase family protein</fullName>
    </recommendedName>
</protein>
<accession>A0A5J6G4Y0</accession>
<evidence type="ECO:0000313" key="1">
    <source>
        <dbReference type="EMBL" id="QEU89822.1"/>
    </source>
</evidence>
<evidence type="ECO:0008006" key="3">
    <source>
        <dbReference type="Google" id="ProtNLM"/>
    </source>
</evidence>
<dbReference type="Proteomes" id="UP000325529">
    <property type="component" value="Chromosome"/>
</dbReference>
<proteinExistence type="predicted"/>
<dbReference type="SUPFAM" id="SSF52266">
    <property type="entry name" value="SGNH hydrolase"/>
    <property type="match status" value="1"/>
</dbReference>
<name>A0A5J6G4Y0_STRKN</name>
<dbReference type="EMBL" id="CP023699">
    <property type="protein sequence ID" value="QEU89822.1"/>
    <property type="molecule type" value="Genomic_DNA"/>
</dbReference>
<keyword evidence="2" id="KW-1185">Reference proteome</keyword>
<dbReference type="InterPro" id="IPR036514">
    <property type="entry name" value="SGNH_hydro_sf"/>
</dbReference>